<dbReference type="GO" id="GO:0005886">
    <property type="term" value="C:plasma membrane"/>
    <property type="evidence" value="ECO:0007669"/>
    <property type="project" value="UniProtKB-SubCell"/>
</dbReference>
<evidence type="ECO:0000256" key="8">
    <source>
        <dbReference type="ARBA" id="ARBA00023170"/>
    </source>
</evidence>
<dbReference type="GO" id="GO:0006954">
    <property type="term" value="P:inflammatory response"/>
    <property type="evidence" value="ECO:0007669"/>
    <property type="project" value="TreeGrafter"/>
</dbReference>
<sequence>MNFSNKVSSSGQSGSEKFDGGTAVACVILGLSFLVGAPGNLLVIWTILRHIKQHSHNVLLILHLAVADLLVLITLPLWIYSLAFSWVFGEAFCKAMVYIINACMYSSVFLITVLGVERFVAVRYPFISTGWKRQKAFHKLLLALWISAFLFSIPVIQTQVVGKKAGEEHCLYQEYTSTTQEVVIVLLQTLVGYILPFSVLVVCYGCLCSRITQMSFMFKRKSTVLITSIVVVFAICWTPHHIGNILTLIILATENSFSDMAECLESIRSTMIFIAGAMVFISSTINPVLYMFAARSFRNSRHDTGIQKLFRHLSSTSRVAERRTIDKLRSIMDNVRHPLHTVIHSQRSLISQRSLVSQRLRLPKYRTNRLGNSFIPRAIRLFNSSLGGRRANRRTGTTLQ</sequence>
<name>A0A5C6NMG4_9TELE</name>
<dbReference type="AlphaFoldDB" id="A0A5C6NMG4"/>
<feature type="domain" description="G-protein coupled receptors family 1 profile" evidence="14">
    <location>
        <begin position="39"/>
        <end position="290"/>
    </location>
</feature>
<dbReference type="GO" id="GO:0004974">
    <property type="term" value="F:leukotriene receptor activity"/>
    <property type="evidence" value="ECO:0007669"/>
    <property type="project" value="UniProtKB-ARBA"/>
</dbReference>
<dbReference type="SUPFAM" id="SSF81321">
    <property type="entry name" value="Family A G protein-coupled receptor-like"/>
    <property type="match status" value="1"/>
</dbReference>
<evidence type="ECO:0000256" key="1">
    <source>
        <dbReference type="ARBA" id="ARBA00004651"/>
    </source>
</evidence>
<reference evidence="15 16" key="1">
    <citation type="submission" date="2019-04" db="EMBL/GenBank/DDBJ databases">
        <title>Chromosome genome assembly for Takifugu flavidus.</title>
        <authorList>
            <person name="Xiao S."/>
        </authorList>
    </citation>
    <scope>NUCLEOTIDE SEQUENCE [LARGE SCALE GENOMIC DNA]</scope>
    <source>
        <strain evidence="15">HTHZ2018</strain>
        <tissue evidence="15">Muscle</tissue>
    </source>
</reference>
<protein>
    <submittedName>
        <fullName evidence="15">Leukotriene B4 receptor 1</fullName>
    </submittedName>
</protein>
<evidence type="ECO:0000256" key="10">
    <source>
        <dbReference type="ARBA" id="ARBA00023224"/>
    </source>
</evidence>
<evidence type="ECO:0000256" key="3">
    <source>
        <dbReference type="ARBA" id="ARBA00022553"/>
    </source>
</evidence>
<feature type="transmembrane region" description="Helical" evidence="13">
    <location>
        <begin position="190"/>
        <end position="212"/>
    </location>
</feature>
<evidence type="ECO:0000256" key="9">
    <source>
        <dbReference type="ARBA" id="ARBA00023180"/>
    </source>
</evidence>
<feature type="transmembrane region" description="Helical" evidence="13">
    <location>
        <begin position="224"/>
        <end position="251"/>
    </location>
</feature>
<dbReference type="InterPro" id="IPR000276">
    <property type="entry name" value="GPCR_Rhodpsn"/>
</dbReference>
<keyword evidence="10 12" id="KW-0807">Transducer</keyword>
<dbReference type="Proteomes" id="UP000324091">
    <property type="component" value="Chromosome 2"/>
</dbReference>
<comment type="similarity">
    <text evidence="12">Belongs to the G-protein coupled receptor 1 family.</text>
</comment>
<keyword evidence="4 12" id="KW-0812">Transmembrane</keyword>
<keyword evidence="8 12" id="KW-0675">Receptor</keyword>
<dbReference type="GO" id="GO:0007204">
    <property type="term" value="P:positive regulation of cytosolic calcium ion concentration"/>
    <property type="evidence" value="ECO:0007669"/>
    <property type="project" value="TreeGrafter"/>
</dbReference>
<feature type="transmembrane region" description="Helical" evidence="13">
    <location>
        <begin position="95"/>
        <end position="116"/>
    </location>
</feature>
<gene>
    <name evidence="15" type="ORF">D4764_02G0004010</name>
</gene>
<comment type="caution">
    <text evidence="15">The sequence shown here is derived from an EMBL/GenBank/DDBJ whole genome shotgun (WGS) entry which is preliminary data.</text>
</comment>
<dbReference type="PANTHER" id="PTHR24225">
    <property type="entry name" value="CHEMOTACTIC RECEPTOR"/>
    <property type="match status" value="1"/>
</dbReference>
<evidence type="ECO:0000259" key="14">
    <source>
        <dbReference type="PROSITE" id="PS50262"/>
    </source>
</evidence>
<keyword evidence="3" id="KW-0597">Phosphoprotein</keyword>
<feature type="transmembrane region" description="Helical" evidence="13">
    <location>
        <begin position="60"/>
        <end position="83"/>
    </location>
</feature>
<dbReference type="EMBL" id="RHFK02000012">
    <property type="protein sequence ID" value="TWW67360.1"/>
    <property type="molecule type" value="Genomic_DNA"/>
</dbReference>
<dbReference type="InterPro" id="IPR000826">
    <property type="entry name" value="Formyl_rcpt-rel"/>
</dbReference>
<dbReference type="Gene3D" id="1.20.1070.10">
    <property type="entry name" value="Rhodopsin 7-helix transmembrane proteins"/>
    <property type="match status" value="1"/>
</dbReference>
<keyword evidence="5 13" id="KW-1133">Transmembrane helix</keyword>
<evidence type="ECO:0000256" key="7">
    <source>
        <dbReference type="ARBA" id="ARBA00023136"/>
    </source>
</evidence>
<keyword evidence="9" id="KW-0325">Glycoprotein</keyword>
<dbReference type="GO" id="GO:0004875">
    <property type="term" value="F:complement receptor activity"/>
    <property type="evidence" value="ECO:0007669"/>
    <property type="project" value="TreeGrafter"/>
</dbReference>
<keyword evidence="7 13" id="KW-0472">Membrane</keyword>
<dbReference type="PRINTS" id="PR00237">
    <property type="entry name" value="GPCRRHODOPSN"/>
</dbReference>
<dbReference type="GO" id="GO:0007200">
    <property type="term" value="P:phospholipase C-activating G protein-coupled receptor signaling pathway"/>
    <property type="evidence" value="ECO:0007669"/>
    <property type="project" value="TreeGrafter"/>
</dbReference>
<keyword evidence="16" id="KW-1185">Reference proteome</keyword>
<dbReference type="FunFam" id="1.20.1070.10:FF:000109">
    <property type="entry name" value="Leukotriene B4 receptor"/>
    <property type="match status" value="1"/>
</dbReference>
<feature type="transmembrane region" description="Helical" evidence="13">
    <location>
        <begin position="20"/>
        <end position="48"/>
    </location>
</feature>
<evidence type="ECO:0000256" key="5">
    <source>
        <dbReference type="ARBA" id="ARBA00022989"/>
    </source>
</evidence>
<accession>A0A5C6NMG4</accession>
<evidence type="ECO:0000256" key="11">
    <source>
        <dbReference type="ARBA" id="ARBA00025736"/>
    </source>
</evidence>
<dbReference type="Pfam" id="PF00001">
    <property type="entry name" value="7tm_1"/>
    <property type="match status" value="1"/>
</dbReference>
<dbReference type="PROSITE" id="PS00237">
    <property type="entry name" value="G_PROTEIN_RECEP_F1_1"/>
    <property type="match status" value="1"/>
</dbReference>
<evidence type="ECO:0000256" key="13">
    <source>
        <dbReference type="SAM" id="Phobius"/>
    </source>
</evidence>
<dbReference type="InterPro" id="IPR017452">
    <property type="entry name" value="GPCR_Rhodpsn_7TM"/>
</dbReference>
<organism evidence="15 16">
    <name type="scientific">Takifugu flavidus</name>
    <name type="common">sansaifugu</name>
    <dbReference type="NCBI Taxonomy" id="433684"/>
    <lineage>
        <taxon>Eukaryota</taxon>
        <taxon>Metazoa</taxon>
        <taxon>Chordata</taxon>
        <taxon>Craniata</taxon>
        <taxon>Vertebrata</taxon>
        <taxon>Euteleostomi</taxon>
        <taxon>Actinopterygii</taxon>
        <taxon>Neopterygii</taxon>
        <taxon>Teleostei</taxon>
        <taxon>Neoteleostei</taxon>
        <taxon>Acanthomorphata</taxon>
        <taxon>Eupercaria</taxon>
        <taxon>Tetraodontiformes</taxon>
        <taxon>Tetradontoidea</taxon>
        <taxon>Tetraodontidae</taxon>
        <taxon>Takifugu</taxon>
    </lineage>
</organism>
<comment type="subcellular location">
    <subcellularLocation>
        <location evidence="1">Cell membrane</location>
        <topology evidence="1">Multi-pass membrane protein</topology>
    </subcellularLocation>
</comment>
<keyword evidence="2" id="KW-1003">Cell membrane</keyword>
<dbReference type="PANTHER" id="PTHR24225:SF72">
    <property type="entry name" value="G-PROTEIN COUPLED RECEPTORS FAMILY 1 PROFILE DOMAIN-CONTAINING PROTEIN-RELATED"/>
    <property type="match status" value="1"/>
</dbReference>
<evidence type="ECO:0000256" key="4">
    <source>
        <dbReference type="ARBA" id="ARBA00022692"/>
    </source>
</evidence>
<dbReference type="PROSITE" id="PS50262">
    <property type="entry name" value="G_PROTEIN_RECEP_F1_2"/>
    <property type="match status" value="1"/>
</dbReference>
<proteinExistence type="inferred from homology"/>
<evidence type="ECO:0000313" key="16">
    <source>
        <dbReference type="Proteomes" id="UP000324091"/>
    </source>
</evidence>
<evidence type="ECO:0000256" key="6">
    <source>
        <dbReference type="ARBA" id="ARBA00023040"/>
    </source>
</evidence>
<keyword evidence="6 12" id="KW-0297">G-protein coupled receptor</keyword>
<evidence type="ECO:0000313" key="15">
    <source>
        <dbReference type="EMBL" id="TWW67360.1"/>
    </source>
</evidence>
<comment type="similarity">
    <text evidence="11">Belongs to the chemokine-like receptor (CMKLR) family.</text>
</comment>
<evidence type="ECO:0000256" key="12">
    <source>
        <dbReference type="RuleBase" id="RU000688"/>
    </source>
</evidence>
<feature type="transmembrane region" description="Helical" evidence="13">
    <location>
        <begin position="137"/>
        <end position="156"/>
    </location>
</feature>
<evidence type="ECO:0000256" key="2">
    <source>
        <dbReference type="ARBA" id="ARBA00022475"/>
    </source>
</evidence>
<feature type="transmembrane region" description="Helical" evidence="13">
    <location>
        <begin position="271"/>
        <end position="292"/>
    </location>
</feature>